<sequence length="401" mass="45979">MAVNLRTFVATFAVGLVFGATFCSVFVHFETVKSTGRSKEFSVSKILSEDPYGHVDIDEENEVGCRNPSHIIIPYLEFSFPKKKGCTYPCHIIIPYLEFSFTNKVGCRNPGHIIIPYLEFSFPKKKGRDDSIAKNLENRVRVLVWVATYPANKESKLKHVKATWARRIDKVLYMSSEEDKSFPTIDLKVVEGRNALWAKTRAAFQYIYDHHLDDADWFMKADDDTYVVAENLRYFLSDKDPTQPLYYGRRFKPYVAQGYMSGGSGYVISREGLKRLVEKAFKDTKKCKGPSNNGAEDVEMGRCLDSVGVIASDSRDSNERERFHPFVPDHLLVPDTLPKNFWYWQYIYYKTPQGLGCCADHTITFHYVGPNLMYSLEYLLYHLRPFAVEKSVCQAVTPAVS</sequence>
<evidence type="ECO:0000256" key="2">
    <source>
        <dbReference type="ARBA" id="ARBA00004922"/>
    </source>
</evidence>
<evidence type="ECO:0000256" key="11">
    <source>
        <dbReference type="ARBA" id="ARBA00023136"/>
    </source>
</evidence>
<name>A0ABM0GZF1_SACKO</name>
<dbReference type="Gene3D" id="3.90.550.50">
    <property type="match status" value="1"/>
</dbReference>
<keyword evidence="9" id="KW-0735">Signal-anchor</keyword>
<evidence type="ECO:0000256" key="8">
    <source>
        <dbReference type="ARBA" id="ARBA00022741"/>
    </source>
</evidence>
<comment type="subcellular location">
    <subcellularLocation>
        <location evidence="1">Membrane</location>
        <topology evidence="1">Single-pass type II membrane protein</topology>
    </subcellularLocation>
</comment>
<keyword evidence="5" id="KW-0328">Glycosyltransferase</keyword>
<keyword evidence="11" id="KW-0472">Membrane</keyword>
<protein>
    <recommendedName>
        <fullName evidence="4">N-acetylgalactosaminide beta-1,3-galactosyltransferase</fullName>
        <ecNumber evidence="4">2.4.1.122</ecNumber>
    </recommendedName>
</protein>
<accession>A0ABM0GZF1</accession>
<evidence type="ECO:0000259" key="12">
    <source>
        <dbReference type="Pfam" id="PF02434"/>
    </source>
</evidence>
<evidence type="ECO:0000313" key="13">
    <source>
        <dbReference type="Proteomes" id="UP000694865"/>
    </source>
</evidence>
<dbReference type="Proteomes" id="UP000694865">
    <property type="component" value="Unplaced"/>
</dbReference>
<dbReference type="Pfam" id="PF02434">
    <property type="entry name" value="Fringe"/>
    <property type="match status" value="1"/>
</dbReference>
<evidence type="ECO:0000256" key="1">
    <source>
        <dbReference type="ARBA" id="ARBA00004606"/>
    </source>
</evidence>
<keyword evidence="6" id="KW-0808">Transferase</keyword>
<comment type="similarity">
    <text evidence="3">Belongs to the glycosyltransferase 31 family. Beta3-Gal-T subfamily.</text>
</comment>
<keyword evidence="8" id="KW-0547">Nucleotide-binding</keyword>
<evidence type="ECO:0000256" key="5">
    <source>
        <dbReference type="ARBA" id="ARBA00022676"/>
    </source>
</evidence>
<evidence type="ECO:0000256" key="4">
    <source>
        <dbReference type="ARBA" id="ARBA00012557"/>
    </source>
</evidence>
<dbReference type="InterPro" id="IPR003378">
    <property type="entry name" value="Fringe-like_glycosylTrfase"/>
</dbReference>
<organism evidence="13 14">
    <name type="scientific">Saccoglossus kowalevskii</name>
    <name type="common">Acorn worm</name>
    <dbReference type="NCBI Taxonomy" id="10224"/>
    <lineage>
        <taxon>Eukaryota</taxon>
        <taxon>Metazoa</taxon>
        <taxon>Hemichordata</taxon>
        <taxon>Enteropneusta</taxon>
        <taxon>Harrimaniidae</taxon>
        <taxon>Saccoglossus</taxon>
    </lineage>
</organism>
<comment type="pathway">
    <text evidence="2">Protein modification; protein glycosylation.</text>
</comment>
<evidence type="ECO:0000256" key="9">
    <source>
        <dbReference type="ARBA" id="ARBA00022968"/>
    </source>
</evidence>
<evidence type="ECO:0000256" key="10">
    <source>
        <dbReference type="ARBA" id="ARBA00022989"/>
    </source>
</evidence>
<keyword evidence="7" id="KW-0812">Transmembrane</keyword>
<evidence type="ECO:0000256" key="3">
    <source>
        <dbReference type="ARBA" id="ARBA00006462"/>
    </source>
</evidence>
<dbReference type="EC" id="2.4.1.122" evidence="4"/>
<evidence type="ECO:0000256" key="7">
    <source>
        <dbReference type="ARBA" id="ARBA00022692"/>
    </source>
</evidence>
<dbReference type="PANTHER" id="PTHR23033">
    <property type="entry name" value="BETA1,3-GALACTOSYLTRANSFERASE"/>
    <property type="match status" value="1"/>
</dbReference>
<reference evidence="14" key="1">
    <citation type="submission" date="2025-08" db="UniProtKB">
        <authorList>
            <consortium name="RefSeq"/>
        </authorList>
    </citation>
    <scope>IDENTIFICATION</scope>
    <source>
        <tissue evidence="14">Testes</tissue>
    </source>
</reference>
<evidence type="ECO:0000256" key="6">
    <source>
        <dbReference type="ARBA" id="ARBA00022679"/>
    </source>
</evidence>
<keyword evidence="10" id="KW-1133">Transmembrane helix</keyword>
<evidence type="ECO:0000313" key="14">
    <source>
        <dbReference type="RefSeq" id="XP_002740794.1"/>
    </source>
</evidence>
<proteinExistence type="inferred from homology"/>
<feature type="domain" description="Fringe-like glycosyltransferase" evidence="12">
    <location>
        <begin position="142"/>
        <end position="309"/>
    </location>
</feature>
<dbReference type="GeneID" id="100375103"/>
<dbReference type="RefSeq" id="XP_002740794.1">
    <property type="nucleotide sequence ID" value="XM_002740748.2"/>
</dbReference>
<keyword evidence="13" id="KW-1185">Reference proteome</keyword>
<gene>
    <name evidence="14" type="primary">LOC100375103</name>
</gene>
<dbReference type="InterPro" id="IPR026050">
    <property type="entry name" value="C1GALT1/C1GALT1_chp1"/>
</dbReference>
<dbReference type="PANTHER" id="PTHR23033:SF14">
    <property type="entry name" value="GLYCOPROTEIN-N-ACETYLGALACTOSAMINE 3-BETA-GALACTOSYLTRANSFERASE 1-RELATED"/>
    <property type="match status" value="1"/>
</dbReference>